<reference evidence="2 4" key="1">
    <citation type="journal article" date="2008" name="Science">
        <title>The Physcomitrella genome reveals evolutionary insights into the conquest of land by plants.</title>
        <authorList>
            <person name="Rensing S."/>
            <person name="Lang D."/>
            <person name="Zimmer A."/>
            <person name="Terry A."/>
            <person name="Salamov A."/>
            <person name="Shapiro H."/>
            <person name="Nishiyama T."/>
            <person name="Perroud P.-F."/>
            <person name="Lindquist E."/>
            <person name="Kamisugi Y."/>
            <person name="Tanahashi T."/>
            <person name="Sakakibara K."/>
            <person name="Fujita T."/>
            <person name="Oishi K."/>
            <person name="Shin-I T."/>
            <person name="Kuroki Y."/>
            <person name="Toyoda A."/>
            <person name="Suzuki Y."/>
            <person name="Hashimoto A."/>
            <person name="Yamaguchi K."/>
            <person name="Sugano A."/>
            <person name="Kohara Y."/>
            <person name="Fujiyama A."/>
            <person name="Anterola A."/>
            <person name="Aoki S."/>
            <person name="Ashton N."/>
            <person name="Barbazuk W.B."/>
            <person name="Barker E."/>
            <person name="Bennetzen J."/>
            <person name="Bezanilla M."/>
            <person name="Blankenship R."/>
            <person name="Cho S.H."/>
            <person name="Dutcher S."/>
            <person name="Estelle M."/>
            <person name="Fawcett J.A."/>
            <person name="Gundlach H."/>
            <person name="Hanada K."/>
            <person name="Heyl A."/>
            <person name="Hicks K.A."/>
            <person name="Hugh J."/>
            <person name="Lohr M."/>
            <person name="Mayer K."/>
            <person name="Melkozernov A."/>
            <person name="Murata T."/>
            <person name="Nelson D."/>
            <person name="Pils B."/>
            <person name="Prigge M."/>
            <person name="Reiss B."/>
            <person name="Renner T."/>
            <person name="Rombauts S."/>
            <person name="Rushton P."/>
            <person name="Sanderfoot A."/>
            <person name="Schween G."/>
            <person name="Shiu S.-H."/>
            <person name="Stueber K."/>
            <person name="Theodoulou F.L."/>
            <person name="Tu H."/>
            <person name="Van de Peer Y."/>
            <person name="Verrier P.J."/>
            <person name="Waters E."/>
            <person name="Wood A."/>
            <person name="Yang L."/>
            <person name="Cove D."/>
            <person name="Cuming A."/>
            <person name="Hasebe M."/>
            <person name="Lucas S."/>
            <person name="Mishler D.B."/>
            <person name="Reski R."/>
            <person name="Grigoriev I."/>
            <person name="Quatrano R.S."/>
            <person name="Boore J.L."/>
        </authorList>
    </citation>
    <scope>NUCLEOTIDE SEQUENCE [LARGE SCALE GENOMIC DNA]</scope>
    <source>
        <strain evidence="3 4">cv. Gransden 2004</strain>
    </source>
</reference>
<dbReference type="Gramene" id="Pp3c22_5665V3.1">
    <property type="protein sequence ID" value="Pp3c22_5665V3.1"/>
    <property type="gene ID" value="Pp3c22_5665"/>
</dbReference>
<feature type="region of interest" description="Disordered" evidence="1">
    <location>
        <begin position="1"/>
        <end position="30"/>
    </location>
</feature>
<dbReference type="EMBL" id="ABEU02000022">
    <property type="protein sequence ID" value="PNR30439.1"/>
    <property type="molecule type" value="Genomic_DNA"/>
</dbReference>
<protein>
    <submittedName>
        <fullName evidence="2 3">Uncharacterized protein</fullName>
    </submittedName>
</protein>
<organism evidence="2">
    <name type="scientific">Physcomitrium patens</name>
    <name type="common">Spreading-leaved earth moss</name>
    <name type="synonym">Physcomitrella patens</name>
    <dbReference type="NCBI Taxonomy" id="3218"/>
    <lineage>
        <taxon>Eukaryota</taxon>
        <taxon>Viridiplantae</taxon>
        <taxon>Streptophyta</taxon>
        <taxon>Embryophyta</taxon>
        <taxon>Bryophyta</taxon>
        <taxon>Bryophytina</taxon>
        <taxon>Bryopsida</taxon>
        <taxon>Funariidae</taxon>
        <taxon>Funariales</taxon>
        <taxon>Funariaceae</taxon>
        <taxon>Physcomitrium</taxon>
    </lineage>
</organism>
<keyword evidence="4" id="KW-1185">Reference proteome</keyword>
<evidence type="ECO:0000313" key="2">
    <source>
        <dbReference type="EMBL" id="PNR30439.1"/>
    </source>
</evidence>
<reference evidence="2 4" key="2">
    <citation type="journal article" date="2018" name="Plant J.">
        <title>The Physcomitrella patens chromosome-scale assembly reveals moss genome structure and evolution.</title>
        <authorList>
            <person name="Lang D."/>
            <person name="Ullrich K.K."/>
            <person name="Murat F."/>
            <person name="Fuchs J."/>
            <person name="Jenkins J."/>
            <person name="Haas F.B."/>
            <person name="Piednoel M."/>
            <person name="Gundlach H."/>
            <person name="Van Bel M."/>
            <person name="Meyberg R."/>
            <person name="Vives C."/>
            <person name="Morata J."/>
            <person name="Symeonidi A."/>
            <person name="Hiss M."/>
            <person name="Muchero W."/>
            <person name="Kamisugi Y."/>
            <person name="Saleh O."/>
            <person name="Blanc G."/>
            <person name="Decker E.L."/>
            <person name="van Gessel N."/>
            <person name="Grimwood J."/>
            <person name="Hayes R.D."/>
            <person name="Graham S.W."/>
            <person name="Gunter L.E."/>
            <person name="McDaniel S.F."/>
            <person name="Hoernstein S.N.W."/>
            <person name="Larsson A."/>
            <person name="Li F.W."/>
            <person name="Perroud P.F."/>
            <person name="Phillips J."/>
            <person name="Ranjan P."/>
            <person name="Rokshar D.S."/>
            <person name="Rothfels C.J."/>
            <person name="Schneider L."/>
            <person name="Shu S."/>
            <person name="Stevenson D.W."/>
            <person name="Thummler F."/>
            <person name="Tillich M."/>
            <person name="Villarreal Aguilar J.C."/>
            <person name="Widiez T."/>
            <person name="Wong G.K."/>
            <person name="Wymore A."/>
            <person name="Zhang Y."/>
            <person name="Zimmer A.D."/>
            <person name="Quatrano R.S."/>
            <person name="Mayer K.F.X."/>
            <person name="Goodstein D."/>
            <person name="Casacuberta J.M."/>
            <person name="Vandepoele K."/>
            <person name="Reski R."/>
            <person name="Cuming A.C."/>
            <person name="Tuskan G.A."/>
            <person name="Maumus F."/>
            <person name="Salse J."/>
            <person name="Schmutz J."/>
            <person name="Rensing S.A."/>
        </authorList>
    </citation>
    <scope>NUCLEOTIDE SEQUENCE [LARGE SCALE GENOMIC DNA]</scope>
    <source>
        <strain evidence="3 4">cv. Gransden 2004</strain>
    </source>
</reference>
<evidence type="ECO:0000256" key="1">
    <source>
        <dbReference type="SAM" id="MobiDB-lite"/>
    </source>
</evidence>
<proteinExistence type="predicted"/>
<evidence type="ECO:0000313" key="4">
    <source>
        <dbReference type="Proteomes" id="UP000006727"/>
    </source>
</evidence>
<gene>
    <name evidence="2" type="ORF">PHYPA_026755</name>
</gene>
<evidence type="ECO:0000313" key="3">
    <source>
        <dbReference type="EnsemblPlants" id="Pp3c22_5665V3.1"/>
    </source>
</evidence>
<accession>A0A2K1IMD7</accession>
<reference evidence="3" key="3">
    <citation type="submission" date="2020-12" db="UniProtKB">
        <authorList>
            <consortium name="EnsemblPlants"/>
        </authorList>
    </citation>
    <scope>IDENTIFICATION</scope>
</reference>
<dbReference type="InParanoid" id="A0A2K1IMD7"/>
<sequence>MLEVAASEMERGRNCPRLNDTPGFSSQAPTRQAIVKRGGECSGPREPWTTAPTPGNFTYRQEHGHALSLWKRFSDQSVRRASGK</sequence>
<name>A0A2K1IMD7_PHYPA</name>
<dbReference type="AlphaFoldDB" id="A0A2K1IMD7"/>
<dbReference type="EnsemblPlants" id="Pp3c22_5665V3.1">
    <property type="protein sequence ID" value="Pp3c22_5665V3.1"/>
    <property type="gene ID" value="Pp3c22_5665"/>
</dbReference>
<dbReference type="Proteomes" id="UP000006727">
    <property type="component" value="Chromosome 22"/>
</dbReference>